<dbReference type="VEuPathDB" id="FungiDB:ATEG_05874"/>
<dbReference type="PANTHER" id="PTHR35185:SF1">
    <property type="entry name" value="UPF0619 GPI-ANCHORED MEMBRANE PROTEIN C1322.10"/>
    <property type="match status" value="1"/>
</dbReference>
<protein>
    <submittedName>
        <fullName evidence="4">Conserved threonine rich protein</fullName>
    </submittedName>
</protein>
<feature type="compositionally biased region" description="Low complexity" evidence="2">
    <location>
        <begin position="192"/>
        <end position="207"/>
    </location>
</feature>
<dbReference type="EMBL" id="BLJY01000007">
    <property type="protein sequence ID" value="GFF17711.1"/>
    <property type="molecule type" value="Genomic_DNA"/>
</dbReference>
<dbReference type="Proteomes" id="UP000452235">
    <property type="component" value="Unassembled WGS sequence"/>
</dbReference>
<gene>
    <name evidence="4" type="ORF">ATEIFO6365_0007026000</name>
</gene>
<dbReference type="AlphaFoldDB" id="A0A5M3Z4E9"/>
<reference evidence="4 5" key="1">
    <citation type="submission" date="2020-01" db="EMBL/GenBank/DDBJ databases">
        <title>Aspergillus terreus IFO 6365 whole genome shotgun sequence.</title>
        <authorList>
            <person name="Kanamasa S."/>
            <person name="Takahashi H."/>
        </authorList>
    </citation>
    <scope>NUCLEOTIDE SEQUENCE [LARGE SCALE GENOMIC DNA]</scope>
    <source>
        <strain evidence="4 5">IFO 6365</strain>
    </source>
</reference>
<accession>A0A5M3Z4E9</accession>
<feature type="region of interest" description="Disordered" evidence="2">
    <location>
        <begin position="190"/>
        <end position="213"/>
    </location>
</feature>
<proteinExistence type="predicted"/>
<feature type="compositionally biased region" description="Low complexity" evidence="2">
    <location>
        <begin position="227"/>
        <end position="248"/>
    </location>
</feature>
<feature type="signal peptide" evidence="3">
    <location>
        <begin position="1"/>
        <end position="26"/>
    </location>
</feature>
<feature type="chain" id="PRO_5043332936" evidence="3">
    <location>
        <begin position="27"/>
        <end position="270"/>
    </location>
</feature>
<organism evidence="4 5">
    <name type="scientific">Aspergillus terreus</name>
    <dbReference type="NCBI Taxonomy" id="33178"/>
    <lineage>
        <taxon>Eukaryota</taxon>
        <taxon>Fungi</taxon>
        <taxon>Dikarya</taxon>
        <taxon>Ascomycota</taxon>
        <taxon>Pezizomycotina</taxon>
        <taxon>Eurotiomycetes</taxon>
        <taxon>Eurotiomycetidae</taxon>
        <taxon>Eurotiales</taxon>
        <taxon>Aspergillaceae</taxon>
        <taxon>Aspergillus</taxon>
        <taxon>Aspergillus subgen. Circumdati</taxon>
    </lineage>
</organism>
<dbReference type="InterPro" id="IPR018466">
    <property type="entry name" value="Kre9/Knh1-like_N"/>
</dbReference>
<keyword evidence="1 3" id="KW-0732">Signal</keyword>
<evidence type="ECO:0000256" key="1">
    <source>
        <dbReference type="ARBA" id="ARBA00022729"/>
    </source>
</evidence>
<name>A0A5M3Z4E9_ASPTE</name>
<dbReference type="PANTHER" id="PTHR35185">
    <property type="entry name" value="SERINE/THREONINE-RICH PROTEIN ADG2-RELATED"/>
    <property type="match status" value="1"/>
</dbReference>
<dbReference type="InterPro" id="IPR052479">
    <property type="entry name" value="GPI-anchor_Adhesion_Reg"/>
</dbReference>
<evidence type="ECO:0000256" key="2">
    <source>
        <dbReference type="SAM" id="MobiDB-lite"/>
    </source>
</evidence>
<dbReference type="OrthoDB" id="5316007at2759"/>
<comment type="caution">
    <text evidence="4">The sequence shown here is derived from an EMBL/GenBank/DDBJ whole genome shotgun (WGS) entry which is preliminary data.</text>
</comment>
<dbReference type="Pfam" id="PF10342">
    <property type="entry name" value="Kre9_KNH"/>
    <property type="match status" value="1"/>
</dbReference>
<sequence>MHFNVASIVAFAASAMALTVTSPAQGDKVDFSKPVDIKWRSVESVDLHPNASAQETPTDQTRSDPKNITLELVNMNGQPNVNKQIADGVKASEGHYKVDKLWGIPVAEGYQINIISNEERNTGILAQSQQFNVTRVADPPKTSKRDSIHSPTTTTITKTAYTSATQPSRSCSCSYRSRLIKPSARPCVKHYSSAPPSSTVPSASTSTGESYRGCVESPVSLTRHDSAAATSARASATETAPAATSSTAGSASLAVPAAGSLAMGLLALIV</sequence>
<evidence type="ECO:0000313" key="4">
    <source>
        <dbReference type="EMBL" id="GFF17711.1"/>
    </source>
</evidence>
<evidence type="ECO:0000256" key="3">
    <source>
        <dbReference type="SAM" id="SignalP"/>
    </source>
</evidence>
<feature type="region of interest" description="Disordered" evidence="2">
    <location>
        <begin position="225"/>
        <end position="248"/>
    </location>
</feature>
<keyword evidence="5" id="KW-1185">Reference proteome</keyword>
<evidence type="ECO:0000313" key="5">
    <source>
        <dbReference type="Proteomes" id="UP000452235"/>
    </source>
</evidence>